<dbReference type="STRING" id="92696.A0A4R0RDC8"/>
<dbReference type="InterPro" id="IPR027417">
    <property type="entry name" value="P-loop_NTPase"/>
</dbReference>
<feature type="compositionally biased region" description="Low complexity" evidence="3">
    <location>
        <begin position="41"/>
        <end position="53"/>
    </location>
</feature>
<feature type="compositionally biased region" description="Polar residues" evidence="3">
    <location>
        <begin position="54"/>
        <end position="71"/>
    </location>
</feature>
<dbReference type="PROSITE" id="PS50837">
    <property type="entry name" value="NACHT"/>
    <property type="match status" value="1"/>
</dbReference>
<dbReference type="Proteomes" id="UP000292702">
    <property type="component" value="Unassembled WGS sequence"/>
</dbReference>
<feature type="domain" description="NACHT" evidence="4">
    <location>
        <begin position="366"/>
        <end position="518"/>
    </location>
</feature>
<evidence type="ECO:0000313" key="6">
    <source>
        <dbReference type="Proteomes" id="UP000292702"/>
    </source>
</evidence>
<reference evidence="5 6" key="1">
    <citation type="submission" date="2018-11" db="EMBL/GenBank/DDBJ databases">
        <title>Genome assembly of Steccherinum ochraceum LE-BIN_3174, the white-rot fungus of the Steccherinaceae family (The Residual Polyporoid clade, Polyporales, Basidiomycota).</title>
        <authorList>
            <person name="Fedorova T.V."/>
            <person name="Glazunova O.A."/>
            <person name="Landesman E.O."/>
            <person name="Moiseenko K.V."/>
            <person name="Psurtseva N.V."/>
            <person name="Savinova O.S."/>
            <person name="Shakhova N.V."/>
            <person name="Tyazhelova T.V."/>
            <person name="Vasina D.V."/>
        </authorList>
    </citation>
    <scope>NUCLEOTIDE SEQUENCE [LARGE SCALE GENOMIC DNA]</scope>
    <source>
        <strain evidence="5 6">LE-BIN_3174</strain>
    </source>
</reference>
<dbReference type="EMBL" id="RWJN01000371">
    <property type="protein sequence ID" value="TCD62449.1"/>
    <property type="molecule type" value="Genomic_DNA"/>
</dbReference>
<evidence type="ECO:0000256" key="3">
    <source>
        <dbReference type="SAM" id="MobiDB-lite"/>
    </source>
</evidence>
<dbReference type="InterPro" id="IPR056884">
    <property type="entry name" value="NPHP3-like_N"/>
</dbReference>
<feature type="coiled-coil region" evidence="2">
    <location>
        <begin position="207"/>
        <end position="237"/>
    </location>
</feature>
<dbReference type="InterPro" id="IPR007111">
    <property type="entry name" value="NACHT_NTPase"/>
</dbReference>
<dbReference type="Gene3D" id="3.40.50.300">
    <property type="entry name" value="P-loop containing nucleotide triphosphate hydrolases"/>
    <property type="match status" value="1"/>
</dbReference>
<evidence type="ECO:0000256" key="1">
    <source>
        <dbReference type="ARBA" id="ARBA00022737"/>
    </source>
</evidence>
<dbReference type="Pfam" id="PF24883">
    <property type="entry name" value="NPHP3_N"/>
    <property type="match status" value="1"/>
</dbReference>
<dbReference type="Gene3D" id="2.130.10.10">
    <property type="entry name" value="YVTN repeat-like/Quinoprotein amine dehydrogenase"/>
    <property type="match status" value="1"/>
</dbReference>
<keyword evidence="1" id="KW-0677">Repeat</keyword>
<dbReference type="CDD" id="cd21037">
    <property type="entry name" value="MLKL_NTD"/>
    <property type="match status" value="1"/>
</dbReference>
<gene>
    <name evidence="5" type="ORF">EIP91_006892</name>
</gene>
<evidence type="ECO:0000313" key="5">
    <source>
        <dbReference type="EMBL" id="TCD62449.1"/>
    </source>
</evidence>
<comment type="caution">
    <text evidence="5">The sequence shown here is derived from an EMBL/GenBank/DDBJ whole genome shotgun (WGS) entry which is preliminary data.</text>
</comment>
<dbReference type="OrthoDB" id="163438at2759"/>
<dbReference type="SUPFAM" id="SSF52540">
    <property type="entry name" value="P-loop containing nucleoside triphosphate hydrolases"/>
    <property type="match status" value="1"/>
</dbReference>
<organism evidence="5 6">
    <name type="scientific">Steccherinum ochraceum</name>
    <dbReference type="NCBI Taxonomy" id="92696"/>
    <lineage>
        <taxon>Eukaryota</taxon>
        <taxon>Fungi</taxon>
        <taxon>Dikarya</taxon>
        <taxon>Basidiomycota</taxon>
        <taxon>Agaricomycotina</taxon>
        <taxon>Agaricomycetes</taxon>
        <taxon>Polyporales</taxon>
        <taxon>Steccherinaceae</taxon>
        <taxon>Steccherinum</taxon>
    </lineage>
</organism>
<dbReference type="PANTHER" id="PTHR10039:SF14">
    <property type="entry name" value="NACHT DOMAIN-CONTAINING PROTEIN"/>
    <property type="match status" value="1"/>
</dbReference>
<evidence type="ECO:0000256" key="2">
    <source>
        <dbReference type="SAM" id="Coils"/>
    </source>
</evidence>
<proteinExistence type="predicted"/>
<feature type="compositionally biased region" description="Polar residues" evidence="3">
    <location>
        <begin position="107"/>
        <end position="121"/>
    </location>
</feature>
<keyword evidence="6" id="KW-1185">Reference proteome</keyword>
<keyword evidence="2" id="KW-0175">Coiled coil</keyword>
<dbReference type="InterPro" id="IPR015943">
    <property type="entry name" value="WD40/YVTN_repeat-like_dom_sf"/>
</dbReference>
<accession>A0A4R0RDC8</accession>
<evidence type="ECO:0000259" key="4">
    <source>
        <dbReference type="PROSITE" id="PS50837"/>
    </source>
</evidence>
<sequence>MSPPRKTSSKNSSWKTVLGFPIRRRRLPSPTSDHPNHPVPSSSLSDNNSASNAPITTANSNEPVESTSTSADVLPHSLPTPSAPWVTDQPPPGPSAPVLPQELHPADTTTGIASQSRTQVVNEPAPQPVTAAPGVPPRPPTIASPIPARSSDLAWQTASDALKSFTKFAKVTGKAVVTALPIVAAGVDHIPIAKGVVGGLIAVISIVKTWQDNTEKVQKTIERLQNLQAELQEWEQRVQDRWAKHGLRLVKILEQLVEMKDQSKIVAFLSSKDDQGKILEFAKAVDQVLDDFDRDLQIQIFKSTGKTEEMLIDEESRTQLQRLKHTADGAYGKGRQGGKRTSCLENTRVQILQQLDAWLLDLTDFRIFWLNGMAGTGKSTIADSLYRAAESHGAHVAAFFCSRDLDTTRDILRIIPSLAYQLAVRYSAYRASLVTRLKSEDYPENFTLREQLENLILRPLASVSESSLSLVLFLIDALDECRGDGVRDHVRIFVDLLLSHADDFGKAGIKFFLSSRPSQEISHNFNLDKLRKHQRLVLHDADFVDVESDLELFVQDQLQETRKKHSSFTFSPASVTRISKASVPLFIFAATVCRYISAPRAGGSVNRIARLQLILSQVCTDKDDASTPSGKSNGGKADSAMEALHRLYETILRDAFMAEDPQEFDDEVEAKKAIFIIAAILLFFHPLSLSTMATLFGEDYSCEDTRKLLCDIHSAISVPDDDEQPVRALHASLFDYLTSRSRAPAAFHIDPPFYHGILAAECLELMQGILTYDNLCGLKVGEDQDIPDLQSRIQDSRVRDALPALWYACRYWSQHLATSTSTPDPRLIKALGEFTLTSLFRWIEVLVIFGQFEHAAPTITLACSWLDGLDVRTSFLGAASLLSDLHRMVIQFHDTIVASPIQIYISAFPFLPRQSALYTTYRDIIEPSLRLLDVITGVVDSWSPILGTVSTPPNLFLGAVCISPNSRTVACLGCHWDRPEGKLFFWDSVAAGPTNVVENESFCNDVSIRFHRERRLLGVSRLPRPSTWCFDMDLERLEEVSLDLGPAEEALRELEDGDKDGTYEQFSKTLCLSSDGSRLAGLLGRRYLLTWVLKEGNERDEEALSGLAFIPERCLRLTPDLPLPDTDEYVGDAFELQWSSDSSIIAINADRKGFLCTLPRETHSNCSVSPIERGAGSSDCRAIVWAEGGGYLACFSDYTFTVYSVTKAPTGTCTAVKIWTKKPNVEIVCVAFSPDAQFIAVGHRDGLINIHAVANPASVSTIREFSRALSGFGYTPDGRHIIGAVSYPHVIFVLDTETCSQNQQIVQAPFRRLIAPQGRERVFCRALKHSPTEDTISVAFTSDRNPTRVSVWDAAQGHLIASFCVYDVLHPDDGFDMAYTNNGRELLVIVPNNAYLYNLDACRHPRASLGLELTLTLLPLANMEFVPSGLTVLSKSDFMIFLLQRPQPSSSNLDIALPMTGCIFDTRTGKLIRSQSGIAVSAHSNICTAWSAGGDILACDSGDKIELWAFRESPGVTTHPRFVALRSVVAEKDRRLLQLSFGRSGKDLLAYFSESRSQGLFICSWNVELGEVVRVVDLKAFGYFHILTPHAGSMLVCTHQGTFKAEELVGMGESGPLPIPYDSPYSRYQPDQYGGWVRDFRGRKVFRLPQSHREWTFDMSYGKLLASTPTITVGRMLIMHICTDPA</sequence>
<dbReference type="InterPro" id="IPR059179">
    <property type="entry name" value="MLKL-like_MCAfunc"/>
</dbReference>
<dbReference type="SUPFAM" id="SSF82171">
    <property type="entry name" value="DPP6 N-terminal domain-like"/>
    <property type="match status" value="2"/>
</dbReference>
<dbReference type="PANTHER" id="PTHR10039">
    <property type="entry name" value="AMELOGENIN"/>
    <property type="match status" value="1"/>
</dbReference>
<name>A0A4R0RDC8_9APHY</name>
<protein>
    <recommendedName>
        <fullName evidence="4">NACHT domain-containing protein</fullName>
    </recommendedName>
</protein>
<feature type="region of interest" description="Disordered" evidence="3">
    <location>
        <begin position="1"/>
        <end position="149"/>
    </location>
</feature>
<feature type="compositionally biased region" description="Polar residues" evidence="3">
    <location>
        <begin position="1"/>
        <end position="15"/>
    </location>
</feature>